<name>A0A4C1WC59_EUMVA</name>
<dbReference type="Proteomes" id="UP000299102">
    <property type="component" value="Unassembled WGS sequence"/>
</dbReference>
<gene>
    <name evidence="1" type="ORF">EVAR_85675_1</name>
</gene>
<proteinExistence type="predicted"/>
<reference evidence="1 2" key="1">
    <citation type="journal article" date="2019" name="Commun. Biol.">
        <title>The bagworm genome reveals a unique fibroin gene that provides high tensile strength.</title>
        <authorList>
            <person name="Kono N."/>
            <person name="Nakamura H."/>
            <person name="Ohtoshi R."/>
            <person name="Tomita M."/>
            <person name="Numata K."/>
            <person name="Arakawa K."/>
        </authorList>
    </citation>
    <scope>NUCLEOTIDE SEQUENCE [LARGE SCALE GENOMIC DNA]</scope>
</reference>
<protein>
    <submittedName>
        <fullName evidence="1">Uncharacterized protein</fullName>
    </submittedName>
</protein>
<evidence type="ECO:0000313" key="2">
    <source>
        <dbReference type="Proteomes" id="UP000299102"/>
    </source>
</evidence>
<dbReference type="AlphaFoldDB" id="A0A4C1WC59"/>
<dbReference type="EMBL" id="BGZK01000516">
    <property type="protein sequence ID" value="GBP48062.1"/>
    <property type="molecule type" value="Genomic_DNA"/>
</dbReference>
<comment type="caution">
    <text evidence="1">The sequence shown here is derived from an EMBL/GenBank/DDBJ whole genome shotgun (WGS) entry which is preliminary data.</text>
</comment>
<organism evidence="1 2">
    <name type="scientific">Eumeta variegata</name>
    <name type="common">Bagworm moth</name>
    <name type="synonym">Eumeta japonica</name>
    <dbReference type="NCBI Taxonomy" id="151549"/>
    <lineage>
        <taxon>Eukaryota</taxon>
        <taxon>Metazoa</taxon>
        <taxon>Ecdysozoa</taxon>
        <taxon>Arthropoda</taxon>
        <taxon>Hexapoda</taxon>
        <taxon>Insecta</taxon>
        <taxon>Pterygota</taxon>
        <taxon>Neoptera</taxon>
        <taxon>Endopterygota</taxon>
        <taxon>Lepidoptera</taxon>
        <taxon>Glossata</taxon>
        <taxon>Ditrysia</taxon>
        <taxon>Tineoidea</taxon>
        <taxon>Psychidae</taxon>
        <taxon>Oiketicinae</taxon>
        <taxon>Eumeta</taxon>
    </lineage>
</organism>
<evidence type="ECO:0000313" key="1">
    <source>
        <dbReference type="EMBL" id="GBP48062.1"/>
    </source>
</evidence>
<keyword evidence="2" id="KW-1185">Reference proteome</keyword>
<accession>A0A4C1WC59</accession>
<sequence length="83" mass="9671">MVNRPKARRMWQKLVHEVYDSITPAIKIVLLVFPSMHKDATSLRKDEYRVGRILQGCQRLEMLYIGCGLEQKLVLERLSSEAL</sequence>